<dbReference type="Proteomes" id="UP000789342">
    <property type="component" value="Unassembled WGS sequence"/>
</dbReference>
<accession>A0A9N8ZGW6</accession>
<keyword evidence="2" id="KW-1185">Reference proteome</keyword>
<gene>
    <name evidence="1" type="ORF">AMORRO_LOCUS2878</name>
</gene>
<dbReference type="AlphaFoldDB" id="A0A9N8ZGW6"/>
<dbReference type="EMBL" id="CAJVPV010001306">
    <property type="protein sequence ID" value="CAG8493160.1"/>
    <property type="molecule type" value="Genomic_DNA"/>
</dbReference>
<dbReference type="OrthoDB" id="10376476at2759"/>
<sequence length="133" mass="15272">MCILLLRFLRRAPPPKVFLLPISRDTPKMNSRAIDLATQIQVQRTSVFPAPQQNNPAIILPLLTQRGSRRPYQGFHLFCINFTIRAQSLGEENIFVIRKAANHLWNFSTRDEKLGYSILAKQVNELLGLNRSM</sequence>
<evidence type="ECO:0000313" key="1">
    <source>
        <dbReference type="EMBL" id="CAG8493160.1"/>
    </source>
</evidence>
<proteinExistence type="predicted"/>
<comment type="caution">
    <text evidence="1">The sequence shown here is derived from an EMBL/GenBank/DDBJ whole genome shotgun (WGS) entry which is preliminary data.</text>
</comment>
<reference evidence="1" key="1">
    <citation type="submission" date="2021-06" db="EMBL/GenBank/DDBJ databases">
        <authorList>
            <person name="Kallberg Y."/>
            <person name="Tangrot J."/>
            <person name="Rosling A."/>
        </authorList>
    </citation>
    <scope>NUCLEOTIDE SEQUENCE</scope>
    <source>
        <strain evidence="1">CL551</strain>
    </source>
</reference>
<organism evidence="1 2">
    <name type="scientific">Acaulospora morrowiae</name>
    <dbReference type="NCBI Taxonomy" id="94023"/>
    <lineage>
        <taxon>Eukaryota</taxon>
        <taxon>Fungi</taxon>
        <taxon>Fungi incertae sedis</taxon>
        <taxon>Mucoromycota</taxon>
        <taxon>Glomeromycotina</taxon>
        <taxon>Glomeromycetes</taxon>
        <taxon>Diversisporales</taxon>
        <taxon>Acaulosporaceae</taxon>
        <taxon>Acaulospora</taxon>
    </lineage>
</organism>
<evidence type="ECO:0000313" key="2">
    <source>
        <dbReference type="Proteomes" id="UP000789342"/>
    </source>
</evidence>
<name>A0A9N8ZGW6_9GLOM</name>
<protein>
    <submittedName>
        <fullName evidence="1">18545_t:CDS:1</fullName>
    </submittedName>
</protein>